<reference evidence="1 2" key="1">
    <citation type="submission" date="2018-08" db="EMBL/GenBank/DDBJ databases">
        <title>A genome reference for cultivated species of the human gut microbiota.</title>
        <authorList>
            <person name="Zou Y."/>
            <person name="Xue W."/>
            <person name="Luo G."/>
        </authorList>
    </citation>
    <scope>NUCLEOTIDE SEQUENCE [LARGE SCALE GENOMIC DNA]</scope>
    <source>
        <strain evidence="1 2">AF12-50</strain>
    </source>
</reference>
<name>A0AA92U0P8_9BACT</name>
<protein>
    <submittedName>
        <fullName evidence="1">Uncharacterized protein</fullName>
    </submittedName>
</protein>
<sequence length="273" mass="31586">MDLVRQYAYGATPQEVKQRKELLCFAIWCKMQHSNSVMFQLTKKDLKERLGIGYDKAKRLINQVNEDSLFTNLGNGRFIVNTFKDKEIKYNRKQGTYKGALVCKIPVKKDFTLKEIYSILNNILYTFVICGAEDNSFNVDYNSVCIPMQLTTKKFMSVVNMGYGSVSRIKKQLISRGKIKSSFAEQHVADDRIEGQKELILQRFGRKSFTYSKGHFHYLIIPCSYSIEDRRISDSFMFQIYDYEKNKYRCNGKGNSFANIIGSDDPHDNFCGG</sequence>
<gene>
    <name evidence="1" type="ORF">DWV76_00380</name>
</gene>
<dbReference type="EMBL" id="QSAG01000001">
    <property type="protein sequence ID" value="RGW45008.1"/>
    <property type="molecule type" value="Genomic_DNA"/>
</dbReference>
<evidence type="ECO:0000313" key="1">
    <source>
        <dbReference type="EMBL" id="RGW45008.1"/>
    </source>
</evidence>
<proteinExistence type="predicted"/>
<comment type="caution">
    <text evidence="1">The sequence shown here is derived from an EMBL/GenBank/DDBJ whole genome shotgun (WGS) entry which is preliminary data.</text>
</comment>
<evidence type="ECO:0000313" key="2">
    <source>
        <dbReference type="Proteomes" id="UP000283785"/>
    </source>
</evidence>
<accession>A0AA92U0P8</accession>
<dbReference type="Proteomes" id="UP000283785">
    <property type="component" value="Unassembled WGS sequence"/>
</dbReference>
<organism evidence="1 2">
    <name type="scientific">Segatella copri</name>
    <dbReference type="NCBI Taxonomy" id="165179"/>
    <lineage>
        <taxon>Bacteria</taxon>
        <taxon>Pseudomonadati</taxon>
        <taxon>Bacteroidota</taxon>
        <taxon>Bacteroidia</taxon>
        <taxon>Bacteroidales</taxon>
        <taxon>Prevotellaceae</taxon>
        <taxon>Segatella</taxon>
    </lineage>
</organism>
<dbReference type="AlphaFoldDB" id="A0AA92U0P8"/>